<dbReference type="EMBL" id="JBJKBG010000008">
    <property type="protein sequence ID" value="KAL3724985.1"/>
    <property type="molecule type" value="Genomic_DNA"/>
</dbReference>
<sequence>MDESKNHVEEEGDLYFNEFGDLEGDEIFSKFMSQSPVDFSELEQYTDDEMSQILAQGMDDSVVVHAPRTSPMPSTTELSTDFKKPQKKQSKSAPEESSILNPRRSKRIMLRRASATKSENMRRVEEYLLEHKAKSQRVQERARAAELTTLEMDTQDLSDANINRKEFRETLMNQIHMGARNEEIKLGIQWLMAPNPTMGRELSMEAFLGFAGVSSSAAGGDDALPRCIADDNHSLNDSTGKNGLAEASGKPADLAPTD</sequence>
<comment type="caution">
    <text evidence="2">The sequence shown here is derived from an EMBL/GenBank/DDBJ whole genome shotgun (WGS) entry which is preliminary data.</text>
</comment>
<feature type="region of interest" description="Disordered" evidence="1">
    <location>
        <begin position="221"/>
        <end position="258"/>
    </location>
</feature>
<gene>
    <name evidence="2" type="ORF">ACJRO7_030060</name>
</gene>
<organism evidence="2 3">
    <name type="scientific">Eucalyptus globulus</name>
    <name type="common">Tasmanian blue gum</name>
    <dbReference type="NCBI Taxonomy" id="34317"/>
    <lineage>
        <taxon>Eukaryota</taxon>
        <taxon>Viridiplantae</taxon>
        <taxon>Streptophyta</taxon>
        <taxon>Embryophyta</taxon>
        <taxon>Tracheophyta</taxon>
        <taxon>Spermatophyta</taxon>
        <taxon>Magnoliopsida</taxon>
        <taxon>eudicotyledons</taxon>
        <taxon>Gunneridae</taxon>
        <taxon>Pentapetalae</taxon>
        <taxon>rosids</taxon>
        <taxon>malvids</taxon>
        <taxon>Myrtales</taxon>
        <taxon>Myrtaceae</taxon>
        <taxon>Myrtoideae</taxon>
        <taxon>Eucalypteae</taxon>
        <taxon>Eucalyptus</taxon>
    </lineage>
</organism>
<accession>A0ABD3JCS1</accession>
<evidence type="ECO:0000313" key="2">
    <source>
        <dbReference type="EMBL" id="KAL3724985.1"/>
    </source>
</evidence>
<evidence type="ECO:0000256" key="1">
    <source>
        <dbReference type="SAM" id="MobiDB-lite"/>
    </source>
</evidence>
<evidence type="ECO:0000313" key="3">
    <source>
        <dbReference type="Proteomes" id="UP001634007"/>
    </source>
</evidence>
<keyword evidence="3" id="KW-1185">Reference proteome</keyword>
<name>A0ABD3JCS1_EUCGL</name>
<proteinExistence type="predicted"/>
<dbReference type="Proteomes" id="UP001634007">
    <property type="component" value="Unassembled WGS sequence"/>
</dbReference>
<feature type="region of interest" description="Disordered" evidence="1">
    <location>
        <begin position="42"/>
        <end position="107"/>
    </location>
</feature>
<reference evidence="2 3" key="1">
    <citation type="submission" date="2024-11" db="EMBL/GenBank/DDBJ databases">
        <title>Chromosome-level genome assembly of Eucalyptus globulus Labill. provides insights into its genome evolution.</title>
        <authorList>
            <person name="Li X."/>
        </authorList>
    </citation>
    <scope>NUCLEOTIDE SEQUENCE [LARGE SCALE GENOMIC DNA]</scope>
    <source>
        <strain evidence="2">CL2024</strain>
        <tissue evidence="2">Fresh tender leaves</tissue>
    </source>
</reference>
<protein>
    <submittedName>
        <fullName evidence="2">Uncharacterized protein</fullName>
    </submittedName>
</protein>
<dbReference type="AlphaFoldDB" id="A0ABD3JCS1"/>